<feature type="transmembrane region" description="Helical" evidence="2">
    <location>
        <begin position="164"/>
        <end position="185"/>
    </location>
</feature>
<name>A0A5C3M375_9AGAR</name>
<feature type="transmembrane region" description="Helical" evidence="2">
    <location>
        <begin position="78"/>
        <end position="101"/>
    </location>
</feature>
<evidence type="ECO:0000313" key="3">
    <source>
        <dbReference type="EMBL" id="TFK39065.1"/>
    </source>
</evidence>
<feature type="compositionally biased region" description="Acidic residues" evidence="1">
    <location>
        <begin position="598"/>
        <end position="608"/>
    </location>
</feature>
<organism evidence="3 4">
    <name type="scientific">Crucibulum laeve</name>
    <dbReference type="NCBI Taxonomy" id="68775"/>
    <lineage>
        <taxon>Eukaryota</taxon>
        <taxon>Fungi</taxon>
        <taxon>Dikarya</taxon>
        <taxon>Basidiomycota</taxon>
        <taxon>Agaricomycotina</taxon>
        <taxon>Agaricomycetes</taxon>
        <taxon>Agaricomycetidae</taxon>
        <taxon>Agaricales</taxon>
        <taxon>Agaricineae</taxon>
        <taxon>Nidulariaceae</taxon>
        <taxon>Crucibulum</taxon>
    </lineage>
</organism>
<feature type="transmembrane region" description="Helical" evidence="2">
    <location>
        <begin position="20"/>
        <end position="42"/>
    </location>
</feature>
<keyword evidence="2" id="KW-1133">Transmembrane helix</keyword>
<gene>
    <name evidence="3" type="ORF">BDQ12DRAFT_682957</name>
</gene>
<dbReference type="OrthoDB" id="3364886at2759"/>
<reference evidence="3 4" key="1">
    <citation type="journal article" date="2019" name="Nat. Ecol. Evol.">
        <title>Megaphylogeny resolves global patterns of mushroom evolution.</title>
        <authorList>
            <person name="Varga T."/>
            <person name="Krizsan K."/>
            <person name="Foldi C."/>
            <person name="Dima B."/>
            <person name="Sanchez-Garcia M."/>
            <person name="Sanchez-Ramirez S."/>
            <person name="Szollosi G.J."/>
            <person name="Szarkandi J.G."/>
            <person name="Papp V."/>
            <person name="Albert L."/>
            <person name="Andreopoulos W."/>
            <person name="Angelini C."/>
            <person name="Antonin V."/>
            <person name="Barry K.W."/>
            <person name="Bougher N.L."/>
            <person name="Buchanan P."/>
            <person name="Buyck B."/>
            <person name="Bense V."/>
            <person name="Catcheside P."/>
            <person name="Chovatia M."/>
            <person name="Cooper J."/>
            <person name="Damon W."/>
            <person name="Desjardin D."/>
            <person name="Finy P."/>
            <person name="Geml J."/>
            <person name="Haridas S."/>
            <person name="Hughes K."/>
            <person name="Justo A."/>
            <person name="Karasinski D."/>
            <person name="Kautmanova I."/>
            <person name="Kiss B."/>
            <person name="Kocsube S."/>
            <person name="Kotiranta H."/>
            <person name="LaButti K.M."/>
            <person name="Lechner B.E."/>
            <person name="Liimatainen K."/>
            <person name="Lipzen A."/>
            <person name="Lukacs Z."/>
            <person name="Mihaltcheva S."/>
            <person name="Morgado L.N."/>
            <person name="Niskanen T."/>
            <person name="Noordeloos M.E."/>
            <person name="Ohm R.A."/>
            <person name="Ortiz-Santana B."/>
            <person name="Ovrebo C."/>
            <person name="Racz N."/>
            <person name="Riley R."/>
            <person name="Savchenko A."/>
            <person name="Shiryaev A."/>
            <person name="Soop K."/>
            <person name="Spirin V."/>
            <person name="Szebenyi C."/>
            <person name="Tomsovsky M."/>
            <person name="Tulloss R.E."/>
            <person name="Uehling J."/>
            <person name="Grigoriev I.V."/>
            <person name="Vagvolgyi C."/>
            <person name="Papp T."/>
            <person name="Martin F.M."/>
            <person name="Miettinen O."/>
            <person name="Hibbett D.S."/>
            <person name="Nagy L.G."/>
        </authorList>
    </citation>
    <scope>NUCLEOTIDE SEQUENCE [LARGE SCALE GENOMIC DNA]</scope>
    <source>
        <strain evidence="3 4">CBS 166.37</strain>
    </source>
</reference>
<keyword evidence="4" id="KW-1185">Reference proteome</keyword>
<accession>A0A5C3M375</accession>
<proteinExistence type="predicted"/>
<dbReference type="Proteomes" id="UP000308652">
    <property type="component" value="Unassembled WGS sequence"/>
</dbReference>
<keyword evidence="2" id="KW-0812">Transmembrane</keyword>
<protein>
    <recommendedName>
        <fullName evidence="5">DUF4203 domain-containing protein</fullName>
    </recommendedName>
</protein>
<feature type="region of interest" description="Disordered" evidence="1">
    <location>
        <begin position="485"/>
        <end position="530"/>
    </location>
</feature>
<feature type="compositionally biased region" description="Pro residues" evidence="1">
    <location>
        <begin position="517"/>
        <end position="529"/>
    </location>
</feature>
<dbReference type="AlphaFoldDB" id="A0A5C3M375"/>
<feature type="transmembrane region" description="Helical" evidence="2">
    <location>
        <begin position="138"/>
        <end position="158"/>
    </location>
</feature>
<dbReference type="EMBL" id="ML213601">
    <property type="protein sequence ID" value="TFK39065.1"/>
    <property type="molecule type" value="Genomic_DNA"/>
</dbReference>
<feature type="region of interest" description="Disordered" evidence="1">
    <location>
        <begin position="572"/>
        <end position="622"/>
    </location>
</feature>
<keyword evidence="2" id="KW-0472">Membrane</keyword>
<evidence type="ECO:0000256" key="2">
    <source>
        <dbReference type="SAM" id="Phobius"/>
    </source>
</evidence>
<evidence type="ECO:0008006" key="5">
    <source>
        <dbReference type="Google" id="ProtNLM"/>
    </source>
</evidence>
<sequence length="639" mass="70314">MADSSVAKLTDLLSSTSYVLTYALPLLLLSLVLTFAGTFLTLDRSRSFPPRGPGYTALPIPGAFDSPKKKKFAWMLEGGVGGLAGGYTFGLHLSTFLALLIPAKSNSSSLSSQSFLAVWLLSCIVTTPLGGRYRYAALVMLSLAGGTLISLGLSVIVHPSLSPRVVLCAVLAPLFTLLTLFAYFIPRFHTRFLHPMFRICTASTGAFGVVLALSLLLHPQEEGWANVWDRLWVPDGPGWGKAREKGLSAAWGVFFIFGMAGDWGLRRWFGECPDEKWDNYLANYAANLPNHADRAGTFQPLTSFWDRMFAVSALSTPTSSKDVIFPSDADMKSKSIAPITTHMNIGKLQKGALPRTNSTHPEFELPVTAAFLRKKSRACEKHRFRKDRKPVKFGAIDDLSSDSEEDEENVKKRVRPWLLSDQPSLSFSSSTPTLVNGVSSRGSRELKDVDEVVQNLDYDKELEALKKAKGGDDVELEYSDYEEDLTNLSPNRRARGETGEGKWSPGFLQRHQSPPTSHMPPPGAVPVPATPSLIKAMDRIVLAQRDAFGPVVESAVPPNPYVPVLRASTAPSLMRKPDGMPRTMSSPISIQARKDAKDEEDGDDELAIEEGIKKRKGRSPRWEDFWREVRTKAQAQTQA</sequence>
<evidence type="ECO:0000313" key="4">
    <source>
        <dbReference type="Proteomes" id="UP000308652"/>
    </source>
</evidence>
<evidence type="ECO:0000256" key="1">
    <source>
        <dbReference type="SAM" id="MobiDB-lite"/>
    </source>
</evidence>